<organism evidence="1">
    <name type="scientific">Candidatus Kentrum sp. FW</name>
    <dbReference type="NCBI Taxonomy" id="2126338"/>
    <lineage>
        <taxon>Bacteria</taxon>
        <taxon>Pseudomonadati</taxon>
        <taxon>Pseudomonadota</taxon>
        <taxon>Gammaproteobacteria</taxon>
        <taxon>Candidatus Kentrum</taxon>
    </lineage>
</organism>
<gene>
    <name evidence="1" type="ORF">BECKFW1821A_GA0114235_11018</name>
</gene>
<dbReference type="InterPro" id="IPR004155">
    <property type="entry name" value="PBS_lyase_HEAT"/>
</dbReference>
<dbReference type="InterPro" id="IPR021133">
    <property type="entry name" value="HEAT_type_2"/>
</dbReference>
<dbReference type="InterPro" id="IPR029060">
    <property type="entry name" value="PIN-like_dom_sf"/>
</dbReference>
<dbReference type="PROSITE" id="PS50077">
    <property type="entry name" value="HEAT_REPEAT"/>
    <property type="match status" value="1"/>
</dbReference>
<dbReference type="SUPFAM" id="SSF88723">
    <property type="entry name" value="PIN domain-like"/>
    <property type="match status" value="1"/>
</dbReference>
<evidence type="ECO:0000313" key="1">
    <source>
        <dbReference type="EMBL" id="VFJ60346.1"/>
    </source>
</evidence>
<protein>
    <submittedName>
        <fullName evidence="1">HEAT repeat-containing protein</fullName>
    </submittedName>
</protein>
<reference evidence="1" key="1">
    <citation type="submission" date="2019-02" db="EMBL/GenBank/DDBJ databases">
        <authorList>
            <person name="Gruber-Vodicka R. H."/>
            <person name="Seah K. B. B."/>
        </authorList>
    </citation>
    <scope>NUCLEOTIDE SEQUENCE</scope>
    <source>
        <strain evidence="1">BECK_BZ15</strain>
    </source>
</reference>
<name>A0A450T1X8_9GAMM</name>
<dbReference type="Pfam" id="PF13646">
    <property type="entry name" value="HEAT_2"/>
    <property type="match status" value="1"/>
</dbReference>
<dbReference type="SMART" id="SM00567">
    <property type="entry name" value="EZ_HEAT"/>
    <property type="match status" value="2"/>
</dbReference>
<dbReference type="AlphaFoldDB" id="A0A450T1X8"/>
<accession>A0A450T1X8</accession>
<dbReference type="SUPFAM" id="SSF48371">
    <property type="entry name" value="ARM repeat"/>
    <property type="match status" value="1"/>
</dbReference>
<dbReference type="InterPro" id="IPR016024">
    <property type="entry name" value="ARM-type_fold"/>
</dbReference>
<dbReference type="EMBL" id="CAADEW010000101">
    <property type="protein sequence ID" value="VFJ60346.1"/>
    <property type="molecule type" value="Genomic_DNA"/>
</dbReference>
<dbReference type="Gene3D" id="1.25.10.10">
    <property type="entry name" value="Leucine-rich Repeat Variant"/>
    <property type="match status" value="1"/>
</dbReference>
<dbReference type="InterPro" id="IPR011989">
    <property type="entry name" value="ARM-like"/>
</dbReference>
<sequence length="116" mass="12564">MILLDTCALLWLASGGGKLSESALERIDLSSTVHISAISGFEVSMKYQKELGDREAVQPLIQAVSDSSQYDRRRAVAALEKLGDKRAIPVLSKAAESDRDSKVRNAATKAFNKLEG</sequence>
<proteinExistence type="predicted"/>